<feature type="non-terminal residue" evidence="1">
    <location>
        <position position="59"/>
    </location>
</feature>
<protein>
    <submittedName>
        <fullName evidence="1">17979_t:CDS:1</fullName>
    </submittedName>
</protein>
<accession>A0ABN7WHZ8</accession>
<feature type="non-terminal residue" evidence="1">
    <location>
        <position position="1"/>
    </location>
</feature>
<sequence length="59" mass="6906">LKIDRLQIGYQYFWITTNKSNLAVFVGVRYKSARSFGYSAKRSLMTSRDEVHILGQDFE</sequence>
<name>A0ABN7WHZ8_GIGMA</name>
<evidence type="ECO:0000313" key="2">
    <source>
        <dbReference type="Proteomes" id="UP000789901"/>
    </source>
</evidence>
<gene>
    <name evidence="1" type="ORF">GMARGA_LOCUS30425</name>
</gene>
<evidence type="ECO:0000313" key="1">
    <source>
        <dbReference type="EMBL" id="CAG8830734.1"/>
    </source>
</evidence>
<reference evidence="1 2" key="1">
    <citation type="submission" date="2021-06" db="EMBL/GenBank/DDBJ databases">
        <authorList>
            <person name="Kallberg Y."/>
            <person name="Tangrot J."/>
            <person name="Rosling A."/>
        </authorList>
    </citation>
    <scope>NUCLEOTIDE SEQUENCE [LARGE SCALE GENOMIC DNA]</scope>
    <source>
        <strain evidence="1 2">120-4 pot B 10/14</strain>
    </source>
</reference>
<dbReference type="EMBL" id="CAJVQB010042873">
    <property type="protein sequence ID" value="CAG8830734.1"/>
    <property type="molecule type" value="Genomic_DNA"/>
</dbReference>
<organism evidence="1 2">
    <name type="scientific">Gigaspora margarita</name>
    <dbReference type="NCBI Taxonomy" id="4874"/>
    <lineage>
        <taxon>Eukaryota</taxon>
        <taxon>Fungi</taxon>
        <taxon>Fungi incertae sedis</taxon>
        <taxon>Mucoromycota</taxon>
        <taxon>Glomeromycotina</taxon>
        <taxon>Glomeromycetes</taxon>
        <taxon>Diversisporales</taxon>
        <taxon>Gigasporaceae</taxon>
        <taxon>Gigaspora</taxon>
    </lineage>
</organism>
<keyword evidence="2" id="KW-1185">Reference proteome</keyword>
<proteinExistence type="predicted"/>
<comment type="caution">
    <text evidence="1">The sequence shown here is derived from an EMBL/GenBank/DDBJ whole genome shotgun (WGS) entry which is preliminary data.</text>
</comment>
<dbReference type="Proteomes" id="UP000789901">
    <property type="component" value="Unassembled WGS sequence"/>
</dbReference>